<reference evidence="8 9" key="1">
    <citation type="submission" date="2024-10" db="EMBL/GenBank/DDBJ databases">
        <title>The Natural Products Discovery Center: Release of the First 8490 Sequenced Strains for Exploring Actinobacteria Biosynthetic Diversity.</title>
        <authorList>
            <person name="Kalkreuter E."/>
            <person name="Kautsar S.A."/>
            <person name="Yang D."/>
            <person name="Bader C.D."/>
            <person name="Teijaro C.N."/>
            <person name="Fluegel L."/>
            <person name="Davis C.M."/>
            <person name="Simpson J.R."/>
            <person name="Lauterbach L."/>
            <person name="Steele A.D."/>
            <person name="Gui C."/>
            <person name="Meng S."/>
            <person name="Li G."/>
            <person name="Viehrig K."/>
            <person name="Ye F."/>
            <person name="Su P."/>
            <person name="Kiefer A.F."/>
            <person name="Nichols A."/>
            <person name="Cepeda A.J."/>
            <person name="Yan W."/>
            <person name="Fan B."/>
            <person name="Jiang Y."/>
            <person name="Adhikari A."/>
            <person name="Zheng C.-J."/>
            <person name="Schuster L."/>
            <person name="Cowan T.M."/>
            <person name="Smanski M.J."/>
            <person name="Chevrette M.G."/>
            <person name="De Carvalho L.P.S."/>
            <person name="Shen B."/>
        </authorList>
    </citation>
    <scope>NUCLEOTIDE SEQUENCE [LARGE SCALE GENOMIC DNA]</scope>
    <source>
        <strain evidence="8 9">NPDC019377</strain>
    </source>
</reference>
<dbReference type="InterPro" id="IPR001242">
    <property type="entry name" value="Condensation_dom"/>
</dbReference>
<dbReference type="Pfam" id="PF00550">
    <property type="entry name" value="PP-binding"/>
    <property type="match status" value="5"/>
</dbReference>
<evidence type="ECO:0000313" key="8">
    <source>
        <dbReference type="EMBL" id="MFI2229606.1"/>
    </source>
</evidence>
<dbReference type="PANTHER" id="PTHR45527">
    <property type="entry name" value="NONRIBOSOMAL PEPTIDE SYNTHETASE"/>
    <property type="match status" value="1"/>
</dbReference>
<dbReference type="NCBIfam" id="TIGR01733">
    <property type="entry name" value="AA-adenyl-dom"/>
    <property type="match status" value="5"/>
</dbReference>
<dbReference type="Gene3D" id="1.10.1200.10">
    <property type="entry name" value="ACP-like"/>
    <property type="match status" value="3"/>
</dbReference>
<feature type="domain" description="Carrier" evidence="7">
    <location>
        <begin position="3610"/>
        <end position="3685"/>
    </location>
</feature>
<dbReference type="InterPro" id="IPR036736">
    <property type="entry name" value="ACP-like_sf"/>
</dbReference>
<evidence type="ECO:0000256" key="1">
    <source>
        <dbReference type="ARBA" id="ARBA00001957"/>
    </source>
</evidence>
<comment type="cofactor">
    <cofactor evidence="1">
        <name>pantetheine 4'-phosphate</name>
        <dbReference type="ChEBI" id="CHEBI:47942"/>
    </cofactor>
</comment>
<feature type="compositionally biased region" description="Polar residues" evidence="6">
    <location>
        <begin position="18"/>
        <end position="34"/>
    </location>
</feature>
<dbReference type="InterPro" id="IPR020806">
    <property type="entry name" value="PKS_PP-bd"/>
</dbReference>
<accession>A0ABW7VW64</accession>
<dbReference type="Gene3D" id="2.30.38.10">
    <property type="entry name" value="Luciferase, Domain 3"/>
    <property type="match status" value="5"/>
</dbReference>
<dbReference type="Pfam" id="PF13193">
    <property type="entry name" value="AMP-binding_C"/>
    <property type="match status" value="4"/>
</dbReference>
<dbReference type="Pfam" id="PF00668">
    <property type="entry name" value="Condensation"/>
    <property type="match status" value="6"/>
</dbReference>
<dbReference type="InterPro" id="IPR045851">
    <property type="entry name" value="AMP-bd_C_sf"/>
</dbReference>
<proteinExistence type="predicted"/>
<keyword evidence="3" id="KW-0597">Phosphoprotein</keyword>
<dbReference type="RefSeq" id="WP_397060585.1">
    <property type="nucleotide sequence ID" value="NZ_JBIRYL010000001.1"/>
</dbReference>
<dbReference type="CDD" id="cd05930">
    <property type="entry name" value="A_NRPS"/>
    <property type="match status" value="2"/>
</dbReference>
<dbReference type="Gene3D" id="3.30.559.30">
    <property type="entry name" value="Nonribosomal peptide synthetase, condensation domain"/>
    <property type="match status" value="6"/>
</dbReference>
<feature type="compositionally biased region" description="Basic and acidic residues" evidence="6">
    <location>
        <begin position="1"/>
        <end position="17"/>
    </location>
</feature>
<dbReference type="Gene3D" id="3.40.50.1820">
    <property type="entry name" value="alpha/beta hydrolase"/>
    <property type="match status" value="2"/>
</dbReference>
<keyword evidence="2" id="KW-0596">Phosphopantetheine</keyword>
<dbReference type="SUPFAM" id="SSF56801">
    <property type="entry name" value="Acetyl-CoA synthetase-like"/>
    <property type="match status" value="5"/>
</dbReference>
<keyword evidence="4" id="KW-0677">Repeat</keyword>
<dbReference type="InterPro" id="IPR025110">
    <property type="entry name" value="AMP-bd_C"/>
</dbReference>
<dbReference type="CDD" id="cd19543">
    <property type="entry name" value="DCL_NRPS"/>
    <property type="match status" value="1"/>
</dbReference>
<dbReference type="NCBIfam" id="NF003417">
    <property type="entry name" value="PRK04813.1"/>
    <property type="match status" value="5"/>
</dbReference>
<keyword evidence="5" id="KW-0045">Antibiotic biosynthesis</keyword>
<dbReference type="Gene3D" id="3.40.50.980">
    <property type="match status" value="10"/>
</dbReference>
<feature type="region of interest" description="Disordered" evidence="6">
    <location>
        <begin position="1"/>
        <end position="45"/>
    </location>
</feature>
<dbReference type="Pfam" id="PF00501">
    <property type="entry name" value="AMP-binding"/>
    <property type="match status" value="5"/>
</dbReference>
<evidence type="ECO:0000256" key="4">
    <source>
        <dbReference type="ARBA" id="ARBA00022737"/>
    </source>
</evidence>
<dbReference type="Pfam" id="PF00975">
    <property type="entry name" value="Thioesterase"/>
    <property type="match status" value="1"/>
</dbReference>
<dbReference type="Gene3D" id="3.30.559.10">
    <property type="entry name" value="Chloramphenicol acetyltransferase-like domain"/>
    <property type="match status" value="6"/>
</dbReference>
<feature type="domain" description="Carrier" evidence="7">
    <location>
        <begin position="4672"/>
        <end position="4748"/>
    </location>
</feature>
<feature type="domain" description="Carrier" evidence="7">
    <location>
        <begin position="5719"/>
        <end position="5794"/>
    </location>
</feature>
<evidence type="ECO:0000256" key="6">
    <source>
        <dbReference type="SAM" id="MobiDB-lite"/>
    </source>
</evidence>
<dbReference type="InterPro" id="IPR009081">
    <property type="entry name" value="PP-bd_ACP"/>
</dbReference>
<dbReference type="InterPro" id="IPR010071">
    <property type="entry name" value="AA_adenyl_dom"/>
</dbReference>
<dbReference type="SUPFAM" id="SSF53474">
    <property type="entry name" value="alpha/beta-Hydrolases"/>
    <property type="match status" value="1"/>
</dbReference>
<feature type="domain" description="Carrier" evidence="7">
    <location>
        <begin position="1004"/>
        <end position="1078"/>
    </location>
</feature>
<evidence type="ECO:0000313" key="9">
    <source>
        <dbReference type="Proteomes" id="UP001611494"/>
    </source>
</evidence>
<dbReference type="InterPro" id="IPR006162">
    <property type="entry name" value="Ppantetheine_attach_site"/>
</dbReference>
<evidence type="ECO:0000256" key="5">
    <source>
        <dbReference type="ARBA" id="ARBA00023194"/>
    </source>
</evidence>
<dbReference type="InterPro" id="IPR001031">
    <property type="entry name" value="Thioesterase"/>
</dbReference>
<dbReference type="SUPFAM" id="SSF52777">
    <property type="entry name" value="CoA-dependent acyltransferases"/>
    <property type="match status" value="12"/>
</dbReference>
<dbReference type="Gene3D" id="3.30.300.30">
    <property type="match status" value="5"/>
</dbReference>
<dbReference type="PROSITE" id="PS00012">
    <property type="entry name" value="PHOSPHOPANTETHEINE"/>
    <property type="match status" value="4"/>
</dbReference>
<evidence type="ECO:0000259" key="7">
    <source>
        <dbReference type="PROSITE" id="PS50075"/>
    </source>
</evidence>
<dbReference type="CDD" id="cd19540">
    <property type="entry name" value="LCL_NRPS-like"/>
    <property type="match status" value="2"/>
</dbReference>
<dbReference type="PANTHER" id="PTHR45527:SF1">
    <property type="entry name" value="FATTY ACID SYNTHASE"/>
    <property type="match status" value="1"/>
</dbReference>
<dbReference type="PROSITE" id="PS00455">
    <property type="entry name" value="AMP_BINDING"/>
    <property type="match status" value="5"/>
</dbReference>
<protein>
    <submittedName>
        <fullName evidence="8">Amino acid adenylation domain-containing protein</fullName>
    </submittedName>
</protein>
<evidence type="ECO:0000256" key="3">
    <source>
        <dbReference type="ARBA" id="ARBA00022553"/>
    </source>
</evidence>
<dbReference type="InterPro" id="IPR000873">
    <property type="entry name" value="AMP-dep_synth/lig_dom"/>
</dbReference>
<keyword evidence="9" id="KW-1185">Reference proteome</keyword>
<dbReference type="InterPro" id="IPR020845">
    <property type="entry name" value="AMP-binding_CS"/>
</dbReference>
<dbReference type="PROSITE" id="PS50075">
    <property type="entry name" value="CARRIER"/>
    <property type="match status" value="5"/>
</dbReference>
<dbReference type="Proteomes" id="UP001611494">
    <property type="component" value="Unassembled WGS sequence"/>
</dbReference>
<dbReference type="InterPro" id="IPR023213">
    <property type="entry name" value="CAT-like_dom_sf"/>
</dbReference>
<gene>
    <name evidence="8" type="ORF">ACH49Z_07120</name>
</gene>
<dbReference type="SUPFAM" id="SSF47336">
    <property type="entry name" value="ACP-like"/>
    <property type="match status" value="5"/>
</dbReference>
<comment type="caution">
    <text evidence="8">The sequence shown here is derived from an EMBL/GenBank/DDBJ whole genome shotgun (WGS) entry which is preliminary data.</text>
</comment>
<dbReference type="SMART" id="SM00823">
    <property type="entry name" value="PKS_PP"/>
    <property type="match status" value="5"/>
</dbReference>
<feature type="domain" description="Carrier" evidence="7">
    <location>
        <begin position="2537"/>
        <end position="2611"/>
    </location>
</feature>
<evidence type="ECO:0000256" key="2">
    <source>
        <dbReference type="ARBA" id="ARBA00022450"/>
    </source>
</evidence>
<dbReference type="InterPro" id="IPR010060">
    <property type="entry name" value="NRPS_synth"/>
</dbReference>
<organism evidence="8 9">
    <name type="scientific">Nocardia testacea</name>
    <dbReference type="NCBI Taxonomy" id="248551"/>
    <lineage>
        <taxon>Bacteria</taxon>
        <taxon>Bacillati</taxon>
        <taxon>Actinomycetota</taxon>
        <taxon>Actinomycetes</taxon>
        <taxon>Mycobacteriales</taxon>
        <taxon>Nocardiaceae</taxon>
        <taxon>Nocardia</taxon>
    </lineage>
</organism>
<dbReference type="EMBL" id="JBIRYL010000001">
    <property type="protein sequence ID" value="MFI2229606.1"/>
    <property type="molecule type" value="Genomic_DNA"/>
</dbReference>
<sequence>MTQSKRNIDSGRGRSDSSEIGPSTTTGDSASGNGSDARPDAVAFTGPPHRDILRLSAAQRGIWFAQHLAGSSPISVAQYVEIVGELQPELLLEACQAADREFGPGHLHLIEVDGEPCQYVDETTGSPASVVDLRRRADPVATAHRLMVEDYSAPLDLLRDYLMKCIVYQVGDNHYLWYQRAHHIALDGFAAVTMLHRITELYNAWVHGEDAPPATAKYLGEIIEQDLAYRGSERFDNDRKYWTEHLAGAPPVVSLAGRVSKPTIHPELVSASLPGDTARLLDSVVTERGTSVTPIVVAAFAAYLARMTGSDEVLLSLPVSGRHSAVLRRSGGMVANVVPLRVQVTDRTVGELIDATQSELTSALRRQRYRQEDIFHDMGIARDEAASFGPAVNLMMVDNEIVLGETTGRLHVLTSGPTADLFVNIYPGAGRDSTHIDFQGNPNIYSADELAGHHRRFLMFLHEFLAGGTENSVTGLPLLEARERAALLPVRGPHGAGTRLLPDILADTARRHGPGNAICAPGRTVTYTELDTRSSQLARHLITLGAGPETAVAILLRRSVESVVAAWAVAKTGAAIVQIDPEYPPARIQHMVTDSGASVAITVDEHRERLPQQVHPLILDDPGTQREYESAATGPVTDADRVRPLRPADLAYLTYTSGSTGLPKGVQVTHTGLANLIADRGDTYGIDADARVSYALSPSFDASQEQFLTCFAAGATLVIVPPDVIGGEPLTRLLAEERVTHLTLTPAVLATVDPEPLTELRVVVVGGDVCPPHVIERWTGPWSMYNEYGPTETTITAAGAPIDPDRDLTVGGPIRGVAAMVLDRTLQPVPKGTAGELYLAGPGLARGYSHRFGETAARFVADPYGDPGERMYRTGDLARWSGAGDEMTLELMGRSDFQVKIRGYRIEPGEIDAALSGHADVDLSVTVPVRNKADATVLATYVVPVHGRRIDTVELQRYARESLPPHMVPAVILPLDSLPVNAFGKLDRKALPEPDFGTAPAGRAPATPRENLLAGLFAEVLGVAQAGADDSFFALGGDSILSIQLVARAKAAGLSFSTQDVFDAKTVAGLAAVATDAGDAPRLAELPGGGVGPMPLSPIMHAMLGRGHYDRFAQASLVQLPDHVEHADLVRALQAVLDRHDLLRAVLRGAESVDRFVDVLDRGTVDADTALTAVTLTRRDAAEVDSHLQAAADRLDPANGVLLQAVRLQDPTGPDLLWLVIHHLAVDAVSWRILLTELAQAWAQISEGGEPQFPAPSTSVRRWVHGLVEQAPARRASELGLWRGIHELGDRLLGPRRLDPQRDVVATAGRVRIRIPADITEAVLTTVPARYHGNANDPLLTALALALGEWRRRRGMAAGAELISLEGHGREEQAVPGADLSATVGWFTTRFPIRLELRDIDPEEAFAGGAAAGRAVEQVKEQLRAVPDNGIGYGMLRCLDPQGNTELGSSPEPQISFNYLGRVGVREHSGAWTPTREFTSLTATSDPRMALPALLDINAIAEPGPDGLELDATWEFAAQVLDAAEVDELAGLWVRALRALAGHIRSESAGGFTPSDFPLVTVSQDEIDGWLRDYPSLTDVWPLTALQAGLLFHAIYDRDTTDGYTVQAALTFAGDVDTDRMRRAAQALVDRHDSLRTAFVESAGGPRQLVLGDTRADWQYSDLTEIPSGEARDHAFQDLADAATAPFDPARPPLLRFHLVRTGTDEYRLLVTNHHLVLDGWSMPLLIHELLTLYAAGDEPADLAAPRSYRDYLQWLHGQDRDAATQAWQRMLAGIESPTRVTGPADRAVTAPSGETGRALDAATTAAVLDLGRTHGITPNTAIQVAWALLLTALTGRSDVVFGNTVSDRPPHIPGVEYMVGLFINTLPVRVRTDPHETVADLLTRVQSEQASMLEHRHLGLAELQRATGIADMFDTVTVLESYPLDREGLSRDLGTAGLRLLDIDAQDATPYPLSLQVAPPSRDASDTEENSTYTVTLRFATDRFDTDTARTLLERFELLLTQLVTDPARRVAAVSATRDSERAELFSVSGAPPVGERTLHDILSATARRYPEAPAVRSGDTTLTYRELEQRADALAHRLTERGAAPETFVALALPRSAELVVAIWAVARTGAAFVPLDPANPPERLAELLDDSGSALGVTTDPILPRLPAGVDWSITDITDPIDPATEPVTPAPLHTAGAAYLIYTSGSTGKPKAVHIAHRGLADVVAAQAEEFAATTDSVVLQVASPGFDACVSELLLAHSSGACLLVAPPEVYGGSDLEELLRAQRVTHAIITPSVLGTMDPAGLPALNTIAVVGEATGADLVDRWAPGRRLMNHYGPTETTIWATASEALRPGEPVTIGGPIRGVTAAVLDMWLRPVPLGVAGELYLGGPGLARGYYDRPATTASRFVADPRSPHGDRLYRTGDSVRWVRGRTGPELEYLGRVDQQVKIHGLRIEPGEIDAHLARHPAVARAATVAQEGPAGEPVLVAYVVPAPGTTLDVTALHEDLAGSLAHYMNPAAIVELDAMPLTPVGKIDRRALREHAFHAETAAGRPPSTPAEQVMAQLFTEVLHLDTVSADSNFFTLGGDSIVSMRLVALARAAGLTLTPRDVFEGKTVAALAATARHESDAATAEDLPRAAHRIEDRAYRPADFPLVTLTRPDIEQLEQRYDTLADVWPLSPMQSGIHFHSTFDPDAADNYTVQTAIGFTGRVDGRRLRAAAQAVVDRHDILRAAFTETAAGPCQIVLDHAEVRFQEVDLAVRGHDLTAEWDRIAAADAAAGFDLSAPPLIRFTLIRAESGAARLLITNHHVILDGWSMPLLLRELLDYYGAPEHIGAAGAAPSYRDYLTWLTRQDLTASKAAWAQAYADVDSPTRVARDTGPTGTTAAEVTAELPAEHLARLRTVAADAAVTVNTAVAAAWALNLRTLTGETDVIFGSAVSGRPPELPRVDQTLGMFLNTVPVRVRLDPASSLRELLTHLQDQHARMLDHHYVGLPDIHRSAGTTELFDTAVAFQSFPVDRTALQQLVESAGLQVDEITGVDATPYPLSLVVAPNQAEHETGQSLHITLRFLDHAFDTAQARAILDRFVELLHRIAHDPATRLGALTLPDQRDPVLPAPRNRYLPAGTLGDLFAATVAADPDAVAATSGPVALTYRQLDARANRLARLLLRRGGRPGTLVAAALPRSLDAIVTIWAATKAGAAFLPMDPNLPADRLEFLLADSGATLGITDTASRPRLPDHVDWLIVDTETDSGDPALSAPVTDADRGGPIHPAYPAYVIYTSGSTGTPKGVLVAHRALADVVAAQRRILGVGPAATVLQVASPNFDASVFELLMSHGSGGRLVIAPPDVYGGPELAALIRREHITHALLTPSALATLPHEGLGELRVLASAGEPVGPELVDRWAPDRAMVNLYGPSETTIWATANAALTPGEPITIGGPIGPVSATVLDTWLRPVPAGVAGELYLFGHGLADAYIGRAGLSAARFVACPFGEPGHRMYRTGDIVRRTDTDELEFVGRNDFQVKIRGNRIELGEIDAVLGARPDVAFAVTVPRTTEDRPALLVSYVVPAAGHTVFGDDLTAALTEALPAYMVPAAVLVLDELPLTANGKLDRNRLPEPVFATHEYRAPSTPVENLVAEAFQHVLGIARVGADDNFFELGGDSLSASLVVARVGAALNVRVPVRSMFETPTVAGLAAHAETLTGGDRIPLTAGVRPDPVPLSLAQQRMWFLNRFEPDSAAYNIPVMLRLTGDLDTEALATALRDVAARHEVLRTIYPETAGEPEQVILDEPEITLDPVHVDPSVIPDAVAEFMRRGFDVTVQVPMRVALFALDTDGHTTEYLLVLVVHHIAGDGQSMGPLARDVMRAYAARTAGHPPLWEPLPVQYADFALWQRRTLGSAQDPASLMSAQLDYWRTTLAGAPDRIDLPADRPRPPVASLAGGRVPLEIDADLHSKLTELARVHGTSLFMVLHAALATVLSRLSSSDDVVIGTPVAGRTEPGLDDLVGMFVNTLVLRTPIHPGEPFTDLLARTKETDLQAFEHADVPFERIVEELKPERSADRHPLFQIALAFQNLSSVDVVLPDVTVSRADVDTGMCQFDLQLVVDDNYGRGGAPQGISGMLMYARDLFDEPTVTGFAQRLIRILDAVAADPATPVGDLDWLDTDEHTALVSRVGPRLEGAPALLPDAFATAVRDNGDGLALIAGDTTLTYTELDLQSNRLARALIEHGAGPEYPVLVAATRSITSVIAWWAVVKSGATYVPVDPRYPASRIEQMVTDSGATLGVTVTAARPDLPDSVNWLVLDDDTVAARVDALPGDPVTDDDRHAPLRATDSAYIIFTSGSTGVPKGVVVEHRAIADFLAAQHTAHRTGHTSRILHFASPSFDASLLEIMLATGGASTLVLAPAGMYGGSELADLLRTHHVTHAFVTPVALASVDPTGLDDLQVVMSGGEEVPSDLVNRWAGTDHAGTREFRVLYGPTETSVVATAAPHMLPGDRIRIGAPRAGMRALVLDSRLRPVPVGVPAELYLAGPGLARGYLNRTATSATRFVACPYGEPGQRMYRTGDVVRWNADHDLEFVGRNDFQIKVRGFRVELGEIDAVLSDRADISFAVTVPRREGGGPVLLVSYVVPTPGATVSSEELVTATAAALPSYMVPAAVMVLDAIPLSPNGKLDRKALPAPVLQARQFRAPSSPVEEIVAGVYAEVLGTDGPIGADDDFFELGGNSLIATRVAARIGAALDASVPVAMIFEAPTVAKLAARAESHADTGRIALTPQPRPEHIPLSYAQQRMWFLNRFEPDSAAYSIPIVIRLTGRLDIDALHAAVDDVMTRHEVLRTIYPHHDGEPAQVILPAADAVPPMAVAPVDRSELVDRLSTFVSAVFDLTTEVPFRVRLYELDHDEWILAVVLHHISGDGSSLGPLARDMMAAYSARLHREPPAWPPLPVQYADYAIWQHTVLGTEQDTDSLLRAQIDYWTGQLADLPALLELPTDRPRPPAPTYAGAGVPIELDAELHAKLERVARAHNTTLFMVFHAALAATLARLANTDDLAIGTPYAGRGEPELDDLVGMFVNTLVLRTRLTPGMSFTQLLEHVRGTDLTAFGHADVPFERLVQELNPVRTPAHHPLFQVMLAFQNLTTTDFELPDLSVSAVEADTGTSLFDLQVTVSDTYDDAGAPTGISGAITYATDLFDKATATGLVDRLLRMLDAMATDPTRPVHDVDLLDPTERDAELIWCNTTDYHLAQNETLPSVFTASARRHADLPAVTSADDRTLTYAQFASRVNRLARLLITRGVGPETLVALRMPRSLDQVTAMYAVHAAGGGYVPIDPDHPAERIDYMLTTANPVLVLSTLDGLDFSGFDDGPVTDRERLAPLRPDNIAYVLFTSGSTGRPKGVAVSHRAVLNQLHWINGAHSLTPNDVILQKTPATFDVSVWELFATLVVGARMIIAQPYGHTDPAYLADTIAAHRVTLTSFVPSMLAAFAETAPAGALTSLRALLVGGEAFGQDVVSAARRVMPATELHNLYGPTEFTLHATEHLVTDADHGNVPMGTPVWNVRAYVLDSRLQPAPPGVAGDLYLAGDQVARGYQDRPGLTAERFVADPFTAGERLYRTGDLARRLPNGELEYLGRTDSQVKLRGLRIELGEIEAVLAEHDSVARAIVAVHTAAAGDQLVAYLVPTTGAALDTAAVLAHAATELPGYMVPGTVMVLDTVPYTASGKLDRARLPEPEFAVGEYREPASWLESEVVRAYGHVLGVERVGADDDFYALGGNSLRSVQVVSELKKELDYDVPVSWILSDPSPADLAKRIETGMRSGHTRPDAATTFGFDVLLPIRADGDLPPLFCIHPASGLAWSYRPFAEYLAPGRPIYGIQAPQIGGEVPGPATIEDTARRYFAEIRAVQPHGPYHLLGWSLGGQIAQAIAVEMRAAGEQVDLLALLDAEAATIDPAEVVTVTAGELISNLGPVLGIDFVDQDATPQEAADLIRRHLGAGFPVDADMIQRMTDAYNQSMRAASIWRPQVLDGDLLYFTATVNRRPDATGWAGWAPVVTGQITNIDIDAPHLAMTEPAAVEEIARIIDERLDR</sequence>
<name>A0ABW7VW64_9NOCA</name>
<dbReference type="NCBIfam" id="TIGR01720">
    <property type="entry name" value="NRPS-para261"/>
    <property type="match status" value="1"/>
</dbReference>
<dbReference type="InterPro" id="IPR029058">
    <property type="entry name" value="AB_hydrolase_fold"/>
</dbReference>